<dbReference type="AlphaFoldDB" id="A0AAV0NWS3"/>
<keyword evidence="11" id="KW-0294">Fucose metabolism</keyword>
<evidence type="ECO:0000256" key="15">
    <source>
        <dbReference type="SAM" id="Phobius"/>
    </source>
</evidence>
<dbReference type="InterPro" id="IPR019378">
    <property type="entry name" value="GDP-Fuc_O-FucTrfase"/>
</dbReference>
<evidence type="ECO:0000256" key="9">
    <source>
        <dbReference type="ARBA" id="ARBA00023136"/>
    </source>
</evidence>
<evidence type="ECO:0000256" key="6">
    <source>
        <dbReference type="ARBA" id="ARBA00022692"/>
    </source>
</evidence>
<gene>
    <name evidence="16" type="ORF">LITE_LOCUS35703</name>
</gene>
<evidence type="ECO:0000256" key="14">
    <source>
        <dbReference type="SAM" id="MobiDB-lite"/>
    </source>
</evidence>
<evidence type="ECO:0000313" key="16">
    <source>
        <dbReference type="EMBL" id="CAI0463288.1"/>
    </source>
</evidence>
<keyword evidence="10" id="KW-0325">Glycoprotein</keyword>
<protein>
    <recommendedName>
        <fullName evidence="13">O-fucosyltransferase family protein</fullName>
    </recommendedName>
</protein>
<evidence type="ECO:0000256" key="13">
    <source>
        <dbReference type="ARBA" id="ARBA00030350"/>
    </source>
</evidence>
<keyword evidence="5" id="KW-0808">Transferase</keyword>
<dbReference type="GO" id="GO:0006004">
    <property type="term" value="P:fucose metabolic process"/>
    <property type="evidence" value="ECO:0007669"/>
    <property type="project" value="UniProtKB-KW"/>
</dbReference>
<dbReference type="CDD" id="cd11299">
    <property type="entry name" value="O-FucT_plant"/>
    <property type="match status" value="1"/>
</dbReference>
<dbReference type="PANTHER" id="PTHR31741:SF45">
    <property type="entry name" value="O-FUCOSYLTRANSFERASE FAMILY PROTEIN"/>
    <property type="match status" value="1"/>
</dbReference>
<comment type="subcellular location">
    <subcellularLocation>
        <location evidence="1">Membrane</location>
        <topology evidence="1">Single-pass type II membrane protein</topology>
    </subcellularLocation>
</comment>
<keyword evidence="9 15" id="KW-0472">Membrane</keyword>
<organism evidence="16 17">
    <name type="scientific">Linum tenue</name>
    <dbReference type="NCBI Taxonomy" id="586396"/>
    <lineage>
        <taxon>Eukaryota</taxon>
        <taxon>Viridiplantae</taxon>
        <taxon>Streptophyta</taxon>
        <taxon>Embryophyta</taxon>
        <taxon>Tracheophyta</taxon>
        <taxon>Spermatophyta</taxon>
        <taxon>Magnoliopsida</taxon>
        <taxon>eudicotyledons</taxon>
        <taxon>Gunneridae</taxon>
        <taxon>Pentapetalae</taxon>
        <taxon>rosids</taxon>
        <taxon>fabids</taxon>
        <taxon>Malpighiales</taxon>
        <taxon>Linaceae</taxon>
        <taxon>Linum</taxon>
    </lineage>
</organism>
<evidence type="ECO:0000256" key="5">
    <source>
        <dbReference type="ARBA" id="ARBA00022679"/>
    </source>
</evidence>
<evidence type="ECO:0000256" key="10">
    <source>
        <dbReference type="ARBA" id="ARBA00023180"/>
    </source>
</evidence>
<comment type="similarity">
    <text evidence="3">Belongs to the glycosyltransferase GT106 family.</text>
</comment>
<dbReference type="GO" id="GO:0016020">
    <property type="term" value="C:membrane"/>
    <property type="evidence" value="ECO:0007669"/>
    <property type="project" value="UniProtKB-SubCell"/>
</dbReference>
<sequence>MEQLNKQLEEGFLLHHHHEQRLINHREVANGDKLEPPESYNEKPYYDDEKPYSKIKLMNKLHFINTMKAEKMKNAVVSKLRIAKIRDLALQFISMLLLLCILFHWKPLRGGGGDVADSDFYKSLPPERVYESNGYLMISSNGGLNQMRSGICDMVAIARYLNVTLIVPQLDNTSFWNDQSQFADIFNVDYFIESLRDEILPRIKSFDVLHLTKSDARLANNGVPEEVQKLRCRVNYQALRFASPIEKLAKKIVRVLKRNGPFLVLHLRYEMDMLAFSGCNEGCSAEEIRELTAMRYAYPWWKVKEIDSEKVRREGLCPLTPEETAMALRALDVDPKIQIYIAAGDIYGGERRLASLREAFPRLVKKETLLPEKDLTPFRNHSNQMAALDYHVAVEADIFAPTYGGNMAKVVEGHRRFLGHRKTILLDRKAIVGLVDRYKNRDMSWDEFSTAMKEAHSDKMGQPTRRLEIAGKPKDEDYFYTNPQECLPDHHLQD</sequence>
<accession>A0AAV0NWS3</accession>
<comment type="caution">
    <text evidence="16">The sequence shown here is derived from an EMBL/GenBank/DDBJ whole genome shotgun (WGS) entry which is preliminary data.</text>
</comment>
<keyword evidence="7" id="KW-0735">Signal-anchor</keyword>
<evidence type="ECO:0000256" key="2">
    <source>
        <dbReference type="ARBA" id="ARBA00004881"/>
    </source>
</evidence>
<dbReference type="Pfam" id="PF10250">
    <property type="entry name" value="O-FucT"/>
    <property type="match status" value="1"/>
</dbReference>
<comment type="pathway">
    <text evidence="2">Glycan metabolism.</text>
</comment>
<evidence type="ECO:0000256" key="4">
    <source>
        <dbReference type="ARBA" id="ARBA00022676"/>
    </source>
</evidence>
<name>A0AAV0NWS3_9ROSI</name>
<evidence type="ECO:0000256" key="8">
    <source>
        <dbReference type="ARBA" id="ARBA00022989"/>
    </source>
</evidence>
<evidence type="ECO:0000256" key="3">
    <source>
        <dbReference type="ARBA" id="ARBA00007737"/>
    </source>
</evidence>
<keyword evidence="4" id="KW-0328">Glycosyltransferase</keyword>
<feature type="region of interest" description="Disordered" evidence="14">
    <location>
        <begin position="25"/>
        <end position="45"/>
    </location>
</feature>
<dbReference type="PANTHER" id="PTHR31741">
    <property type="entry name" value="OS02G0726500 PROTEIN-RELATED"/>
    <property type="match status" value="1"/>
</dbReference>
<dbReference type="EMBL" id="CAMGYJ010000008">
    <property type="protein sequence ID" value="CAI0463288.1"/>
    <property type="molecule type" value="Genomic_DNA"/>
</dbReference>
<keyword evidence="6 15" id="KW-0812">Transmembrane</keyword>
<dbReference type="GO" id="GO:0016757">
    <property type="term" value="F:glycosyltransferase activity"/>
    <property type="evidence" value="ECO:0007669"/>
    <property type="project" value="UniProtKB-KW"/>
</dbReference>
<evidence type="ECO:0000256" key="12">
    <source>
        <dbReference type="ARBA" id="ARBA00023277"/>
    </source>
</evidence>
<reference evidence="16" key="1">
    <citation type="submission" date="2022-08" db="EMBL/GenBank/DDBJ databases">
        <authorList>
            <person name="Gutierrez-Valencia J."/>
        </authorList>
    </citation>
    <scope>NUCLEOTIDE SEQUENCE</scope>
</reference>
<keyword evidence="8 15" id="KW-1133">Transmembrane helix</keyword>
<feature type="transmembrane region" description="Helical" evidence="15">
    <location>
        <begin position="88"/>
        <end position="105"/>
    </location>
</feature>
<dbReference type="GO" id="GO:0005737">
    <property type="term" value="C:cytoplasm"/>
    <property type="evidence" value="ECO:0007669"/>
    <property type="project" value="TreeGrafter"/>
</dbReference>
<evidence type="ECO:0000256" key="7">
    <source>
        <dbReference type="ARBA" id="ARBA00022968"/>
    </source>
</evidence>
<dbReference type="InterPro" id="IPR024709">
    <property type="entry name" value="FucosylTrfase_pln"/>
</dbReference>
<dbReference type="FunFam" id="3.40.50.11350:FF:000011">
    <property type="entry name" value="O-fucosyltransferase 28"/>
    <property type="match status" value="1"/>
</dbReference>
<evidence type="ECO:0000256" key="11">
    <source>
        <dbReference type="ARBA" id="ARBA00023253"/>
    </source>
</evidence>
<keyword evidence="12" id="KW-0119">Carbohydrate metabolism</keyword>
<evidence type="ECO:0000313" key="17">
    <source>
        <dbReference type="Proteomes" id="UP001154282"/>
    </source>
</evidence>
<proteinExistence type="inferred from homology"/>
<evidence type="ECO:0000256" key="1">
    <source>
        <dbReference type="ARBA" id="ARBA00004606"/>
    </source>
</evidence>
<keyword evidence="17" id="KW-1185">Reference proteome</keyword>
<dbReference type="Proteomes" id="UP001154282">
    <property type="component" value="Unassembled WGS sequence"/>
</dbReference>